<dbReference type="InterPro" id="IPR016024">
    <property type="entry name" value="ARM-type_fold"/>
</dbReference>
<keyword evidence="2" id="KW-1185">Reference proteome</keyword>
<dbReference type="InterPro" id="IPR011989">
    <property type="entry name" value="ARM-like"/>
</dbReference>
<comment type="caution">
    <text evidence="1">The sequence shown here is derived from an EMBL/GenBank/DDBJ whole genome shotgun (WGS) entry which is preliminary data.</text>
</comment>
<protein>
    <submittedName>
        <fullName evidence="1">Uncharacterized protein</fullName>
    </submittedName>
</protein>
<evidence type="ECO:0000313" key="2">
    <source>
        <dbReference type="Proteomes" id="UP001186944"/>
    </source>
</evidence>
<dbReference type="PANTHER" id="PTHR21356">
    <property type="entry name" value="ARMADILLO REPEAT CONTAINING 2"/>
    <property type="match status" value="1"/>
</dbReference>
<proteinExistence type="predicted"/>
<gene>
    <name evidence="1" type="ORF">FSP39_002457</name>
</gene>
<organism evidence="1 2">
    <name type="scientific">Pinctada imbricata</name>
    <name type="common">Atlantic pearl-oyster</name>
    <name type="synonym">Pinctada martensii</name>
    <dbReference type="NCBI Taxonomy" id="66713"/>
    <lineage>
        <taxon>Eukaryota</taxon>
        <taxon>Metazoa</taxon>
        <taxon>Spiralia</taxon>
        <taxon>Lophotrochozoa</taxon>
        <taxon>Mollusca</taxon>
        <taxon>Bivalvia</taxon>
        <taxon>Autobranchia</taxon>
        <taxon>Pteriomorphia</taxon>
        <taxon>Pterioida</taxon>
        <taxon>Pterioidea</taxon>
        <taxon>Pteriidae</taxon>
        <taxon>Pinctada</taxon>
    </lineage>
</organism>
<accession>A0AA88Y2P6</accession>
<dbReference type="PANTHER" id="PTHR21356:SF1">
    <property type="entry name" value="ARMADILLO REPEAT-CONTAINING PROTEIN 2"/>
    <property type="match status" value="1"/>
</dbReference>
<evidence type="ECO:0000313" key="1">
    <source>
        <dbReference type="EMBL" id="KAK3096696.1"/>
    </source>
</evidence>
<dbReference type="GO" id="GO:0044782">
    <property type="term" value="P:cilium organization"/>
    <property type="evidence" value="ECO:0007669"/>
    <property type="project" value="TreeGrafter"/>
</dbReference>
<dbReference type="Gene3D" id="1.25.10.10">
    <property type="entry name" value="Leucine-rich Repeat Variant"/>
    <property type="match status" value="1"/>
</dbReference>
<dbReference type="AlphaFoldDB" id="A0AA88Y2P6"/>
<dbReference type="SUPFAM" id="SSF48371">
    <property type="entry name" value="ARM repeat"/>
    <property type="match status" value="1"/>
</dbReference>
<sequence>MVLTDNMEAMIEASRVFANLTRQKAVRDYLSKKQIDRIMITMLDSGNREVVYISCGVLINFMVDEDKRPTLKAEGGIRKLIEVLRDFSRTDWELASLVCQILWNYSGKITSANNCFGEQESQELAELLSELLDKNSALNPSFQEDIDEDMLDFYEETWTDEFCPVAEQLHHRIVTHQSDLEPLDNPGNS</sequence>
<dbReference type="Proteomes" id="UP001186944">
    <property type="component" value="Unassembled WGS sequence"/>
</dbReference>
<name>A0AA88Y2P6_PINIB</name>
<dbReference type="InterPro" id="IPR038905">
    <property type="entry name" value="ARMC2"/>
</dbReference>
<dbReference type="EMBL" id="VSWD01000007">
    <property type="protein sequence ID" value="KAK3096696.1"/>
    <property type="molecule type" value="Genomic_DNA"/>
</dbReference>
<reference evidence="1" key="1">
    <citation type="submission" date="2019-08" db="EMBL/GenBank/DDBJ databases">
        <title>The improved chromosome-level genome for the pearl oyster Pinctada fucata martensii using PacBio sequencing and Hi-C.</title>
        <authorList>
            <person name="Zheng Z."/>
        </authorList>
    </citation>
    <scope>NUCLEOTIDE SEQUENCE</scope>
    <source>
        <strain evidence="1">ZZ-2019</strain>
        <tissue evidence="1">Adductor muscle</tissue>
    </source>
</reference>